<accession>A0A835SW00</accession>
<dbReference type="OrthoDB" id="545795at2759"/>
<feature type="compositionally biased region" description="Gly residues" evidence="1">
    <location>
        <begin position="102"/>
        <end position="112"/>
    </location>
</feature>
<feature type="region of interest" description="Disordered" evidence="1">
    <location>
        <begin position="862"/>
        <end position="881"/>
    </location>
</feature>
<proteinExistence type="predicted"/>
<comment type="caution">
    <text evidence="2">The sequence shown here is derived from an EMBL/GenBank/DDBJ whole genome shotgun (WGS) entry which is preliminary data.</text>
</comment>
<evidence type="ECO:0000313" key="2">
    <source>
        <dbReference type="EMBL" id="KAG2434108.1"/>
    </source>
</evidence>
<feature type="compositionally biased region" description="Low complexity" evidence="1">
    <location>
        <begin position="722"/>
        <end position="731"/>
    </location>
</feature>
<feature type="compositionally biased region" description="Low complexity" evidence="1">
    <location>
        <begin position="89"/>
        <end position="101"/>
    </location>
</feature>
<feature type="compositionally biased region" description="Pro residues" evidence="1">
    <location>
        <begin position="863"/>
        <end position="877"/>
    </location>
</feature>
<feature type="region of interest" description="Disordered" evidence="1">
    <location>
        <begin position="657"/>
        <end position="678"/>
    </location>
</feature>
<name>A0A835SW00_CHLIN</name>
<dbReference type="Proteomes" id="UP000650467">
    <property type="component" value="Unassembled WGS sequence"/>
</dbReference>
<keyword evidence="3" id="KW-1185">Reference proteome</keyword>
<dbReference type="PANTHER" id="PTHR40903">
    <property type="entry name" value="GLYCINE-RICH CELL WALL STRUCTURAL PROTEIN 1-LIKE"/>
    <property type="match status" value="1"/>
</dbReference>
<feature type="region of interest" description="Disordered" evidence="1">
    <location>
        <begin position="558"/>
        <end position="581"/>
    </location>
</feature>
<organism evidence="2 3">
    <name type="scientific">Chlamydomonas incerta</name>
    <dbReference type="NCBI Taxonomy" id="51695"/>
    <lineage>
        <taxon>Eukaryota</taxon>
        <taxon>Viridiplantae</taxon>
        <taxon>Chlorophyta</taxon>
        <taxon>core chlorophytes</taxon>
        <taxon>Chlorophyceae</taxon>
        <taxon>CS clade</taxon>
        <taxon>Chlamydomonadales</taxon>
        <taxon>Chlamydomonadaceae</taxon>
        <taxon>Chlamydomonas</taxon>
    </lineage>
</organism>
<feature type="compositionally biased region" description="Polar residues" evidence="1">
    <location>
        <begin position="660"/>
        <end position="675"/>
    </location>
</feature>
<sequence length="949" mass="96139">MEPAPALASLPCCALAELQPPPVPSMDDWAASNAWLERAVNIAKQQVSSLFAYFRLNKREDQTVMVMSIKDNFLAAAFPLPRRRDAARSSLAAAAAAPDEAGAGGEDGGSSGDEGEGESEVHARNRSLALQTTYLYYGVLLHALRKLYPMVLPPGVNATSRFAKPTVAASDVPKVCHLLSIPVFHTSLLTVACMVTRAIADRDPTCLGATPDLFLRIPQAAGFAPNMMALWNAARWYQEAFVTMPLSSAPLAADGAGSSRAGTSEPPGPAVAAAGSAADAQLMPALPGRFVLGRLMRICEERGVLAEGSTVYCILTEGAAGGYTEGDSALLNVFLQSYARRATATVERMAAVAVQQLVAAARTAGEAPHPHQHLLSELAAELMDQVMCTRLELCFNQHVSVLAACCLYSVAKALKLRLPFSSVTRAFLTHLPDHPADLFDRQVELQPAGVSGGSGAAGGGAAVRSLAARAAAAASAAGGGSAAEGGGAAVERSAVMGDIRAFYNQSFLPAMEGTVRSLVRTRTTGAASIATAGPIPPMPSCAAAPAAASVAAQALATGARRHLQGHEATTVDTSTQRDTNVRPANATTVAAAEQPAAAEAAAPTAPAPVDFAFPSTLLSAAAGGAGGLRVAAAQEGGLHSATELAGADEAADAEHANLGDSATPNSDKQQPSSGVHSVASLREWDNGRAAAGKREGAAQALGVSGATSAVARERPPPRATRRTTAPVAGVRSGQGRSALSVLPDEEEDGGEGEATGDGGTQQEHSEAVAGAENGSASGAQNRRHGRTSGAASAAAKPGGGLGILRLLRPPPANAAPTGDPVIGGVGGKRADPKQQGARNKVDTSINNGGAADSAAVKLLLARPPRPTPTSLPSPRASPTPMAFVSVQPQQQDPSAGVGGASVVGEKENLRAVAAGKKADEYGFEDVGGAAAAAAAAAMAGGRRRASTYR</sequence>
<feature type="region of interest" description="Disordered" evidence="1">
    <location>
        <begin position="690"/>
        <end position="849"/>
    </location>
</feature>
<dbReference type="Gene3D" id="1.10.472.10">
    <property type="entry name" value="Cyclin-like"/>
    <property type="match status" value="1"/>
</dbReference>
<dbReference type="EMBL" id="JAEHOC010000017">
    <property type="protein sequence ID" value="KAG2434108.1"/>
    <property type="molecule type" value="Genomic_DNA"/>
</dbReference>
<evidence type="ECO:0000313" key="3">
    <source>
        <dbReference type="Proteomes" id="UP000650467"/>
    </source>
</evidence>
<dbReference type="AlphaFoldDB" id="A0A835SW00"/>
<gene>
    <name evidence="2" type="ORF">HXX76_007835</name>
</gene>
<dbReference type="PANTHER" id="PTHR40903:SF1">
    <property type="entry name" value="HYPHALLY REGULATED CELL WALL PROTEIN 3"/>
    <property type="match status" value="1"/>
</dbReference>
<protein>
    <submittedName>
        <fullName evidence="2">Uncharacterized protein</fullName>
    </submittedName>
</protein>
<feature type="region of interest" description="Disordered" evidence="1">
    <location>
        <begin position="89"/>
        <end position="123"/>
    </location>
</feature>
<reference evidence="2" key="1">
    <citation type="journal article" date="2020" name="bioRxiv">
        <title>Comparative genomics of Chlamydomonas.</title>
        <authorList>
            <person name="Craig R.J."/>
            <person name="Hasan A.R."/>
            <person name="Ness R.W."/>
            <person name="Keightley P.D."/>
        </authorList>
    </citation>
    <scope>NUCLEOTIDE SEQUENCE</scope>
    <source>
        <strain evidence="2">SAG 7.73</strain>
    </source>
</reference>
<evidence type="ECO:0000256" key="1">
    <source>
        <dbReference type="SAM" id="MobiDB-lite"/>
    </source>
</evidence>